<evidence type="ECO:0000313" key="1">
    <source>
        <dbReference type="EMBL" id="VUX32446.1"/>
    </source>
</evidence>
<dbReference type="AlphaFoldDB" id="A0A564VIJ8"/>
<proteinExistence type="predicted"/>
<organism evidence="1 2">
    <name type="scientific">Bifidobacterium longum subsp. infantis</name>
    <dbReference type="NCBI Taxonomy" id="1682"/>
    <lineage>
        <taxon>Bacteria</taxon>
        <taxon>Bacillati</taxon>
        <taxon>Actinomycetota</taxon>
        <taxon>Actinomycetes</taxon>
        <taxon>Bifidobacteriales</taxon>
        <taxon>Bifidobacteriaceae</taxon>
        <taxon>Bifidobacterium</taxon>
    </lineage>
</organism>
<name>A0A564VIJ8_BIFLI</name>
<dbReference type="Proteomes" id="UP000345266">
    <property type="component" value="Unassembled WGS sequence"/>
</dbReference>
<gene>
    <name evidence="1" type="ORF">BLJG463_00012</name>
</gene>
<accession>A0A564VIJ8</accession>
<evidence type="ECO:0000313" key="2">
    <source>
        <dbReference type="Proteomes" id="UP000345266"/>
    </source>
</evidence>
<reference evidence="1 2" key="1">
    <citation type="submission" date="2019-07" db="EMBL/GenBank/DDBJ databases">
        <authorList>
            <person name="Hibberd C M."/>
            <person name="Gehrig L. J."/>
            <person name="Chang H.-W."/>
            <person name="Venkatesh S."/>
        </authorList>
    </citation>
    <scope>NUCLEOTIDE SEQUENCE [LARGE SCALE GENOMIC DNA]</scope>
    <source>
        <strain evidence="1">Bifidobacterium_longum_subsp_infantis_JG_Bg463</strain>
    </source>
</reference>
<sequence length="177" mass="18972">MFFKQKTAYEIDLGIPAEPLFRSQILSASDSPAKSRPRPKRAKTAFAWTVDRVRQAREALAFLDDERARDVVAAATDVDADDVDRLALTVLKGSLAQPAGLLVAWHDESDAMRRAIDVGRMLDKDAALVRSAAKIMLALDPTLAGSVKPTGSSPTDLQYALASAAPGLDVDAVRGLV</sequence>
<dbReference type="EMBL" id="CABHNT010000023">
    <property type="protein sequence ID" value="VUX32446.1"/>
    <property type="molecule type" value="Genomic_DNA"/>
</dbReference>
<protein>
    <submittedName>
        <fullName evidence="1">Uncharacterized protein</fullName>
    </submittedName>
</protein>